<keyword evidence="5 8" id="KW-0812">Transmembrane</keyword>
<proteinExistence type="inferred from homology"/>
<feature type="transmembrane region" description="Helical" evidence="8">
    <location>
        <begin position="170"/>
        <end position="189"/>
    </location>
</feature>
<comment type="similarity">
    <text evidence="2">Belongs to the AzlC family.</text>
</comment>
<evidence type="ECO:0000256" key="5">
    <source>
        <dbReference type="ARBA" id="ARBA00022692"/>
    </source>
</evidence>
<evidence type="ECO:0000256" key="3">
    <source>
        <dbReference type="ARBA" id="ARBA00022448"/>
    </source>
</evidence>
<organism evidence="9 10">
    <name type="scientific">Acetohalobium arabaticum (strain ATCC 49924 / DSM 5501 / Z-7288)</name>
    <dbReference type="NCBI Taxonomy" id="574087"/>
    <lineage>
        <taxon>Bacteria</taxon>
        <taxon>Bacillati</taxon>
        <taxon>Bacillota</taxon>
        <taxon>Clostridia</taxon>
        <taxon>Halanaerobiales</taxon>
        <taxon>Halobacteroidaceae</taxon>
        <taxon>Acetohalobium</taxon>
    </lineage>
</organism>
<dbReference type="eggNOG" id="COG1296">
    <property type="taxonomic scope" value="Bacteria"/>
</dbReference>
<feature type="transmembrane region" description="Helical" evidence="8">
    <location>
        <begin position="196"/>
        <end position="218"/>
    </location>
</feature>
<keyword evidence="6 8" id="KW-1133">Transmembrane helix</keyword>
<dbReference type="InterPro" id="IPR011606">
    <property type="entry name" value="Brnchd-chn_aa_trnsp_permease"/>
</dbReference>
<keyword evidence="3" id="KW-0813">Transport</keyword>
<dbReference type="AlphaFoldDB" id="D9QQ60"/>
<feature type="transmembrane region" description="Helical" evidence="8">
    <location>
        <begin position="27"/>
        <end position="45"/>
    </location>
</feature>
<keyword evidence="10" id="KW-1185">Reference proteome</keyword>
<dbReference type="PANTHER" id="PTHR34979:SF1">
    <property type="entry name" value="INNER MEMBRANE PROTEIN YGAZ"/>
    <property type="match status" value="1"/>
</dbReference>
<comment type="subcellular location">
    <subcellularLocation>
        <location evidence="1">Cell membrane</location>
        <topology evidence="1">Multi-pass membrane protein</topology>
    </subcellularLocation>
</comment>
<feature type="transmembrane region" description="Helical" evidence="8">
    <location>
        <begin position="224"/>
        <end position="242"/>
    </location>
</feature>
<keyword evidence="7 8" id="KW-0472">Membrane</keyword>
<evidence type="ECO:0000256" key="8">
    <source>
        <dbReference type="SAM" id="Phobius"/>
    </source>
</evidence>
<dbReference type="GO" id="GO:0005886">
    <property type="term" value="C:plasma membrane"/>
    <property type="evidence" value="ECO:0007669"/>
    <property type="project" value="UniProtKB-SubCell"/>
</dbReference>
<dbReference type="HOGENOM" id="CLU_065777_3_2_9"/>
<accession>D9QQ60</accession>
<dbReference type="PANTHER" id="PTHR34979">
    <property type="entry name" value="INNER MEMBRANE PROTEIN YGAZ"/>
    <property type="match status" value="1"/>
</dbReference>
<feature type="transmembrane region" description="Helical" evidence="8">
    <location>
        <begin position="142"/>
        <end position="164"/>
    </location>
</feature>
<evidence type="ECO:0000256" key="6">
    <source>
        <dbReference type="ARBA" id="ARBA00022989"/>
    </source>
</evidence>
<dbReference type="OrthoDB" id="3177005at2"/>
<protein>
    <submittedName>
        <fullName evidence="9">AzlC family protein</fullName>
    </submittedName>
</protein>
<dbReference type="STRING" id="574087.Acear_1129"/>
<dbReference type="Proteomes" id="UP000001661">
    <property type="component" value="Chromosome"/>
</dbReference>
<name>D9QQ60_ACEAZ</name>
<dbReference type="GO" id="GO:1903785">
    <property type="term" value="P:L-valine transmembrane transport"/>
    <property type="evidence" value="ECO:0007669"/>
    <property type="project" value="TreeGrafter"/>
</dbReference>
<dbReference type="RefSeq" id="WP_013278097.1">
    <property type="nucleotide sequence ID" value="NC_014378.1"/>
</dbReference>
<evidence type="ECO:0000256" key="7">
    <source>
        <dbReference type="ARBA" id="ARBA00023136"/>
    </source>
</evidence>
<evidence type="ECO:0000256" key="1">
    <source>
        <dbReference type="ARBA" id="ARBA00004651"/>
    </source>
</evidence>
<sequence length="248" mass="26331">MSESRSKAIVEENSVEELSFTAGIKEGIPIALGYIPIAITFGLVAESAGINKQISILMSLLVFAGASQFVAVNLLAVGSGVGEVILTTFIVNLRHLLMAASISQRFRDNVSKGWRALLAFGITDETFSLASLRSEEKLSTSFMLGLNLISYLSWVAGTGIGVFVGAELPSAIQASMGIALYAMFIGLLVPSLQKSYSVVGVVIFAVVINSLLNWLSVFSSISDGWKIVITTILAAFLGAVLFPKEESN</sequence>
<evidence type="ECO:0000256" key="2">
    <source>
        <dbReference type="ARBA" id="ARBA00010735"/>
    </source>
</evidence>
<keyword evidence="4" id="KW-1003">Cell membrane</keyword>
<evidence type="ECO:0000256" key="4">
    <source>
        <dbReference type="ARBA" id="ARBA00022475"/>
    </source>
</evidence>
<gene>
    <name evidence="9" type="ordered locus">Acear_1129</name>
</gene>
<evidence type="ECO:0000313" key="9">
    <source>
        <dbReference type="EMBL" id="ADL12651.1"/>
    </source>
</evidence>
<dbReference type="KEGG" id="aar:Acear_1129"/>
<reference evidence="9 10" key="1">
    <citation type="journal article" date="2010" name="Stand. Genomic Sci.">
        <title>Complete genome sequence of Acetohalobium arabaticum type strain (Z-7288).</title>
        <authorList>
            <person name="Sikorski J."/>
            <person name="Lapidus A."/>
            <person name="Chertkov O."/>
            <person name="Lucas S."/>
            <person name="Copeland A."/>
            <person name="Glavina Del Rio T."/>
            <person name="Nolan M."/>
            <person name="Tice H."/>
            <person name="Cheng J.F."/>
            <person name="Han C."/>
            <person name="Brambilla E."/>
            <person name="Pitluck S."/>
            <person name="Liolios K."/>
            <person name="Ivanova N."/>
            <person name="Mavromatis K."/>
            <person name="Mikhailova N."/>
            <person name="Pati A."/>
            <person name="Bruce D."/>
            <person name="Detter C."/>
            <person name="Tapia R."/>
            <person name="Goodwin L."/>
            <person name="Chen A."/>
            <person name="Palaniappan K."/>
            <person name="Land M."/>
            <person name="Hauser L."/>
            <person name="Chang Y.J."/>
            <person name="Jeffries C.D."/>
            <person name="Rohde M."/>
            <person name="Goker M."/>
            <person name="Spring S."/>
            <person name="Woyke T."/>
            <person name="Bristow J."/>
            <person name="Eisen J.A."/>
            <person name="Markowitz V."/>
            <person name="Hugenholtz P."/>
            <person name="Kyrpides N.C."/>
            <person name="Klenk H.P."/>
        </authorList>
    </citation>
    <scope>NUCLEOTIDE SEQUENCE [LARGE SCALE GENOMIC DNA]</scope>
    <source>
        <strain evidence="10">ATCC 49924 / DSM 5501 / Z-7288</strain>
    </source>
</reference>
<dbReference type="EMBL" id="CP002105">
    <property type="protein sequence ID" value="ADL12651.1"/>
    <property type="molecule type" value="Genomic_DNA"/>
</dbReference>
<evidence type="ECO:0000313" key="10">
    <source>
        <dbReference type="Proteomes" id="UP000001661"/>
    </source>
</evidence>
<dbReference type="Pfam" id="PF03591">
    <property type="entry name" value="AzlC"/>
    <property type="match status" value="1"/>
</dbReference>